<evidence type="ECO:0000259" key="8">
    <source>
        <dbReference type="PROSITE" id="PS50928"/>
    </source>
</evidence>
<dbReference type="CDD" id="cd06261">
    <property type="entry name" value="TM_PBP2"/>
    <property type="match status" value="1"/>
</dbReference>
<dbReference type="Pfam" id="PF00528">
    <property type="entry name" value="BPD_transp_1"/>
    <property type="match status" value="1"/>
</dbReference>
<reference evidence="9 10" key="1">
    <citation type="submission" date="2019-11" db="EMBL/GenBank/DDBJ databases">
        <title>Gracilibacillus salitolerans sp. nov., a moderate halophile isolated from a saline soil in northwest China.</title>
        <authorList>
            <person name="Gan L."/>
        </authorList>
    </citation>
    <scope>NUCLEOTIDE SEQUENCE [LARGE SCALE GENOMIC DNA]</scope>
    <source>
        <strain evidence="9 10">SCU50</strain>
    </source>
</reference>
<feature type="transmembrane region" description="Helical" evidence="7">
    <location>
        <begin position="107"/>
        <end position="128"/>
    </location>
</feature>
<name>A0A5Q2TFU6_9BACI</name>
<gene>
    <name evidence="9" type="ORF">GI584_05610</name>
</gene>
<dbReference type="GO" id="GO:0005886">
    <property type="term" value="C:plasma membrane"/>
    <property type="evidence" value="ECO:0007669"/>
    <property type="project" value="UniProtKB-SubCell"/>
</dbReference>
<sequence>MERIRITSKGSARKSIIAIITLLIVFFGAIKLVNLDVQEFIKRLANVPEVVARMMVIDVSVIPDALLASLTSLSLAFLTLVVAVVVAVLLSFLAAKNITPNTYLANFIKGFFAVIRSVPSLVWGLMVIASLGFGYTSGFIALLLSAVGYLVKLFTGSIEEVGIDIVEAMRSTGASWLNIVFHGLLPLCITAFFGWITVRFEGNVAESIGLGIIGVGGIGLLLTKAIATYDYAQTTTILIVICLVMLVLEFSMTKLKTMVKHG</sequence>
<feature type="transmembrane region" description="Helical" evidence="7">
    <location>
        <begin position="175"/>
        <end position="196"/>
    </location>
</feature>
<keyword evidence="10" id="KW-1185">Reference proteome</keyword>
<dbReference type="Gene3D" id="1.10.3720.10">
    <property type="entry name" value="MetI-like"/>
    <property type="match status" value="1"/>
</dbReference>
<feature type="transmembrane region" description="Helical" evidence="7">
    <location>
        <begin position="233"/>
        <end position="252"/>
    </location>
</feature>
<dbReference type="KEGG" id="grc:GI584_05610"/>
<dbReference type="PANTHER" id="PTHR30043:SF1">
    <property type="entry name" value="ABC TRANSPORT SYSTEM PERMEASE PROTEIN P69"/>
    <property type="match status" value="1"/>
</dbReference>
<feature type="transmembrane region" description="Helical" evidence="7">
    <location>
        <begin position="208"/>
        <end position="227"/>
    </location>
</feature>
<evidence type="ECO:0000256" key="7">
    <source>
        <dbReference type="RuleBase" id="RU363032"/>
    </source>
</evidence>
<comment type="subcellular location">
    <subcellularLocation>
        <location evidence="1 7">Cell membrane</location>
        <topology evidence="1 7">Multi-pass membrane protein</topology>
    </subcellularLocation>
</comment>
<comment type="similarity">
    <text evidence="7">Belongs to the binding-protein-dependent transport system permease family.</text>
</comment>
<dbReference type="PROSITE" id="PS50928">
    <property type="entry name" value="ABC_TM1"/>
    <property type="match status" value="1"/>
</dbReference>
<dbReference type="SUPFAM" id="SSF161098">
    <property type="entry name" value="MetI-like"/>
    <property type="match status" value="1"/>
</dbReference>
<organism evidence="9 10">
    <name type="scientific">Gracilibacillus salitolerans</name>
    <dbReference type="NCBI Taxonomy" id="2663022"/>
    <lineage>
        <taxon>Bacteria</taxon>
        <taxon>Bacillati</taxon>
        <taxon>Bacillota</taxon>
        <taxon>Bacilli</taxon>
        <taxon>Bacillales</taxon>
        <taxon>Bacillaceae</taxon>
        <taxon>Gracilibacillus</taxon>
    </lineage>
</organism>
<protein>
    <submittedName>
        <fullName evidence="9">ABC transporter permease subunit</fullName>
    </submittedName>
</protein>
<keyword evidence="6 7" id="KW-0472">Membrane</keyword>
<keyword evidence="4 7" id="KW-0812">Transmembrane</keyword>
<evidence type="ECO:0000313" key="10">
    <source>
        <dbReference type="Proteomes" id="UP000339690"/>
    </source>
</evidence>
<dbReference type="GO" id="GO:0055085">
    <property type="term" value="P:transmembrane transport"/>
    <property type="evidence" value="ECO:0007669"/>
    <property type="project" value="InterPro"/>
</dbReference>
<accession>A0A5Q2TFU6</accession>
<keyword evidence="5 7" id="KW-1133">Transmembrane helix</keyword>
<feature type="domain" description="ABC transmembrane type-1" evidence="8">
    <location>
        <begin position="69"/>
        <end position="252"/>
    </location>
</feature>
<dbReference type="Proteomes" id="UP000339690">
    <property type="component" value="Chromosome"/>
</dbReference>
<evidence type="ECO:0000256" key="3">
    <source>
        <dbReference type="ARBA" id="ARBA00022475"/>
    </source>
</evidence>
<dbReference type="PANTHER" id="PTHR30043">
    <property type="entry name" value="PHOSPHONATES TRANSPORT SYSTEM PERMEASE PROTEIN"/>
    <property type="match status" value="1"/>
</dbReference>
<dbReference type="InterPro" id="IPR035906">
    <property type="entry name" value="MetI-like_sf"/>
</dbReference>
<dbReference type="RefSeq" id="WP_153790549.1">
    <property type="nucleotide sequence ID" value="NZ_CP045915.1"/>
</dbReference>
<dbReference type="InterPro" id="IPR000515">
    <property type="entry name" value="MetI-like"/>
</dbReference>
<evidence type="ECO:0000256" key="2">
    <source>
        <dbReference type="ARBA" id="ARBA00022448"/>
    </source>
</evidence>
<feature type="transmembrane region" description="Helical" evidence="7">
    <location>
        <begin position="75"/>
        <end position="95"/>
    </location>
</feature>
<keyword evidence="2 7" id="KW-0813">Transport</keyword>
<dbReference type="AlphaFoldDB" id="A0A5Q2TFU6"/>
<evidence type="ECO:0000256" key="6">
    <source>
        <dbReference type="ARBA" id="ARBA00023136"/>
    </source>
</evidence>
<evidence type="ECO:0000313" key="9">
    <source>
        <dbReference type="EMBL" id="QGH33526.1"/>
    </source>
</evidence>
<evidence type="ECO:0000256" key="1">
    <source>
        <dbReference type="ARBA" id="ARBA00004651"/>
    </source>
</evidence>
<feature type="transmembrane region" description="Helical" evidence="7">
    <location>
        <begin position="135"/>
        <end position="155"/>
    </location>
</feature>
<proteinExistence type="inferred from homology"/>
<evidence type="ECO:0000256" key="4">
    <source>
        <dbReference type="ARBA" id="ARBA00022692"/>
    </source>
</evidence>
<keyword evidence="3" id="KW-1003">Cell membrane</keyword>
<feature type="transmembrane region" description="Helical" evidence="7">
    <location>
        <begin position="12"/>
        <end position="30"/>
    </location>
</feature>
<dbReference type="EMBL" id="CP045915">
    <property type="protein sequence ID" value="QGH33526.1"/>
    <property type="molecule type" value="Genomic_DNA"/>
</dbReference>
<evidence type="ECO:0000256" key="5">
    <source>
        <dbReference type="ARBA" id="ARBA00022989"/>
    </source>
</evidence>